<evidence type="ECO:0000313" key="1">
    <source>
        <dbReference type="EMBL" id="KHQ54220.1"/>
    </source>
</evidence>
<dbReference type="Proteomes" id="UP000030960">
    <property type="component" value="Unassembled WGS sequence"/>
</dbReference>
<sequence>MRRHGGGDIGQVAVCVFAQGSHGLLGQLIRLRRCQSPGQVADRRDRLVINVLNTARGLIDALEHLFMRGNEAQKSVQGQRRRRGAQLGGKSISQAAQVIGKGAGLVPFNETPGPRQAGKPPVDQLGNRLWPGLAGQCRLDLPPEPGVTFCLVQHQLRELLGAQLFQLVGGEDGFASLGWVSVLGSSSKYLPRTDLWGKA</sequence>
<dbReference type="EMBL" id="JSUQ01000003">
    <property type="protein sequence ID" value="KHQ54220.1"/>
    <property type="molecule type" value="Genomic_DNA"/>
</dbReference>
<evidence type="ECO:0000313" key="2">
    <source>
        <dbReference type="Proteomes" id="UP000030960"/>
    </source>
</evidence>
<organism evidence="1 2">
    <name type="scientific">Mameliella alba</name>
    <dbReference type="NCBI Taxonomy" id="561184"/>
    <lineage>
        <taxon>Bacteria</taxon>
        <taxon>Pseudomonadati</taxon>
        <taxon>Pseudomonadota</taxon>
        <taxon>Alphaproteobacteria</taxon>
        <taxon>Rhodobacterales</taxon>
        <taxon>Roseobacteraceae</taxon>
        <taxon>Mameliella</taxon>
    </lineage>
</organism>
<name>A0A0B3RTA0_9RHOB</name>
<keyword evidence="2" id="KW-1185">Reference proteome</keyword>
<proteinExistence type="predicted"/>
<protein>
    <submittedName>
        <fullName evidence="1">Uncharacterized protein</fullName>
    </submittedName>
</protein>
<reference evidence="1 2" key="1">
    <citation type="submission" date="2014-10" db="EMBL/GenBank/DDBJ databases">
        <title>Genome sequence of Ponticoccus sp. strain UMTAT08 isolated from clonal culture of toxic dinoflagellate Alexandrium tamiyavanichii.</title>
        <authorList>
            <person name="Gan H.Y."/>
            <person name="Muhd D.-D."/>
            <person name="Mohd Noor M.E."/>
            <person name="Yeong Y.S."/>
            <person name="Usup G."/>
        </authorList>
    </citation>
    <scope>NUCLEOTIDE SEQUENCE [LARGE SCALE GENOMIC DNA]</scope>
    <source>
        <strain evidence="1 2">UMTAT08</strain>
    </source>
</reference>
<accession>A0A0B3RTA0</accession>
<dbReference type="AlphaFoldDB" id="A0A0B3RTA0"/>
<comment type="caution">
    <text evidence="1">The sequence shown here is derived from an EMBL/GenBank/DDBJ whole genome shotgun (WGS) entry which is preliminary data.</text>
</comment>
<gene>
    <name evidence="1" type="ORF">OA50_00810</name>
</gene>